<evidence type="ECO:0000313" key="2">
    <source>
        <dbReference type="EMBL" id="MBB5933693.1"/>
    </source>
</evidence>
<keyword evidence="3" id="KW-1185">Reference proteome</keyword>
<feature type="compositionally biased region" description="Gly residues" evidence="1">
    <location>
        <begin position="143"/>
        <end position="160"/>
    </location>
</feature>
<sequence length="331" mass="32443">MVADRLAQAVRQQLGLGRLLPLGEARDGAWLTEHAATEVLRAAAAAVPGVRLAALSVDLADPADVAKPAVPAPPTALSPGPLRLAGEFLAAADQPLPAAADRLRQTLYDASVHQLGLVVKTVDLRVTGLLDDEAHPAGEPAGAAGGAAGGAGAREATGGGARKDTEAADGRSGRAADEGRVPAPAAPAHRGPSGAAEAEARVADAVAAVPGVARLAPALGGLTRPVRIDAPAAESAYANAHADAGTNTDAATDVRDPRPGPRPAPGAAGAAAPAARHVQVQVAVSVGHRAVEVARAVRTMVGAVLTAEAPGQVTVAVLVTAVEAPDGTGSG</sequence>
<dbReference type="AlphaFoldDB" id="A0A7W9UWE3"/>
<dbReference type="RefSeq" id="WP_184568944.1">
    <property type="nucleotide sequence ID" value="NZ_JACHJL010000001.1"/>
</dbReference>
<organism evidence="2 3">
    <name type="scientific">Streptomyces zagrosensis</name>
    <dbReference type="NCBI Taxonomy" id="1042984"/>
    <lineage>
        <taxon>Bacteria</taxon>
        <taxon>Bacillati</taxon>
        <taxon>Actinomycetota</taxon>
        <taxon>Actinomycetes</taxon>
        <taxon>Kitasatosporales</taxon>
        <taxon>Streptomycetaceae</taxon>
        <taxon>Streptomyces</taxon>
    </lineage>
</organism>
<accession>A0A7W9UWE3</accession>
<gene>
    <name evidence="2" type="ORF">FHS42_000711</name>
</gene>
<feature type="region of interest" description="Disordered" evidence="1">
    <location>
        <begin position="135"/>
        <end position="197"/>
    </location>
</feature>
<feature type="compositionally biased region" description="Low complexity" evidence="1">
    <location>
        <begin position="239"/>
        <end position="251"/>
    </location>
</feature>
<protein>
    <recommendedName>
        <fullName evidence="4">Nucleopolyhedrovirus P10 family protein</fullName>
    </recommendedName>
</protein>
<feature type="region of interest" description="Disordered" evidence="1">
    <location>
        <begin position="239"/>
        <end position="273"/>
    </location>
</feature>
<proteinExistence type="predicted"/>
<evidence type="ECO:0000313" key="3">
    <source>
        <dbReference type="Proteomes" id="UP000588098"/>
    </source>
</evidence>
<comment type="caution">
    <text evidence="2">The sequence shown here is derived from an EMBL/GenBank/DDBJ whole genome shotgun (WGS) entry which is preliminary data.</text>
</comment>
<evidence type="ECO:0000256" key="1">
    <source>
        <dbReference type="SAM" id="MobiDB-lite"/>
    </source>
</evidence>
<evidence type="ECO:0008006" key="4">
    <source>
        <dbReference type="Google" id="ProtNLM"/>
    </source>
</evidence>
<feature type="compositionally biased region" description="Basic and acidic residues" evidence="1">
    <location>
        <begin position="161"/>
        <end position="180"/>
    </location>
</feature>
<reference evidence="2 3" key="1">
    <citation type="submission" date="2020-08" db="EMBL/GenBank/DDBJ databases">
        <title>Genomic Encyclopedia of Type Strains, Phase III (KMG-III): the genomes of soil and plant-associated and newly described type strains.</title>
        <authorList>
            <person name="Whitman W."/>
        </authorList>
    </citation>
    <scope>NUCLEOTIDE SEQUENCE [LARGE SCALE GENOMIC DNA]</scope>
    <source>
        <strain evidence="2 3">CECT 8305</strain>
    </source>
</reference>
<dbReference type="EMBL" id="JACHJL010000001">
    <property type="protein sequence ID" value="MBB5933693.1"/>
    <property type="molecule type" value="Genomic_DNA"/>
</dbReference>
<dbReference type="Proteomes" id="UP000588098">
    <property type="component" value="Unassembled WGS sequence"/>
</dbReference>
<name>A0A7W9UWE3_9ACTN</name>